<accession>A0A452ZV65</accession>
<dbReference type="EnsemblPlants" id="AET1Gv20933300.3">
    <property type="protein sequence ID" value="AET1Gv20933300.3"/>
    <property type="gene ID" value="AET1Gv20933300"/>
</dbReference>
<protein>
    <submittedName>
        <fullName evidence="1">Uncharacterized protein</fullName>
    </submittedName>
</protein>
<reference evidence="1" key="4">
    <citation type="submission" date="2019-03" db="UniProtKB">
        <authorList>
            <consortium name="EnsemblPlants"/>
        </authorList>
    </citation>
    <scope>IDENTIFICATION</scope>
</reference>
<sequence>KALKTLPSESHNRRLTLEDLEDSWDRDITLFQKDRHTLAYDFKQYEVLKQNPLWCDMMESYGV</sequence>
<dbReference type="Gramene" id="AET1Gv20933300.3">
    <property type="protein sequence ID" value="AET1Gv20933300.3"/>
    <property type="gene ID" value="AET1Gv20933300"/>
</dbReference>
<proteinExistence type="predicted"/>
<reference evidence="1" key="3">
    <citation type="journal article" date="2017" name="Nature">
        <title>Genome sequence of the progenitor of the wheat D genome Aegilops tauschii.</title>
        <authorList>
            <person name="Luo M.C."/>
            <person name="Gu Y.Q."/>
            <person name="Puiu D."/>
            <person name="Wang H."/>
            <person name="Twardziok S.O."/>
            <person name="Deal K.R."/>
            <person name="Huo N."/>
            <person name="Zhu T."/>
            <person name="Wang L."/>
            <person name="Wang Y."/>
            <person name="McGuire P.E."/>
            <person name="Liu S."/>
            <person name="Long H."/>
            <person name="Ramasamy R.K."/>
            <person name="Rodriguez J.C."/>
            <person name="Van S.L."/>
            <person name="Yuan L."/>
            <person name="Wang Z."/>
            <person name="Xia Z."/>
            <person name="Xiao L."/>
            <person name="Anderson O.D."/>
            <person name="Ouyang S."/>
            <person name="Liang Y."/>
            <person name="Zimin A.V."/>
            <person name="Pertea G."/>
            <person name="Qi P."/>
            <person name="Bennetzen J.L."/>
            <person name="Dai X."/>
            <person name="Dawson M.W."/>
            <person name="Muller H.G."/>
            <person name="Kugler K."/>
            <person name="Rivarola-Duarte L."/>
            <person name="Spannagl M."/>
            <person name="Mayer K.F.X."/>
            <person name="Lu F.H."/>
            <person name="Bevan M.W."/>
            <person name="Leroy P."/>
            <person name="Li P."/>
            <person name="You F.M."/>
            <person name="Sun Q."/>
            <person name="Liu Z."/>
            <person name="Lyons E."/>
            <person name="Wicker T."/>
            <person name="Salzberg S.L."/>
            <person name="Devos K.M."/>
            <person name="Dvorak J."/>
        </authorList>
    </citation>
    <scope>NUCLEOTIDE SEQUENCE [LARGE SCALE GENOMIC DNA]</scope>
    <source>
        <strain evidence="1">cv. AL8/78</strain>
    </source>
</reference>
<dbReference type="AlphaFoldDB" id="A0A452ZV65"/>
<name>A0A452ZV65_AEGTS</name>
<reference evidence="2" key="1">
    <citation type="journal article" date="2014" name="Science">
        <title>Ancient hybridizations among the ancestral genomes of bread wheat.</title>
        <authorList>
            <consortium name="International Wheat Genome Sequencing Consortium,"/>
            <person name="Marcussen T."/>
            <person name="Sandve S.R."/>
            <person name="Heier L."/>
            <person name="Spannagl M."/>
            <person name="Pfeifer M."/>
            <person name="Jakobsen K.S."/>
            <person name="Wulff B.B."/>
            <person name="Steuernagel B."/>
            <person name="Mayer K.F."/>
            <person name="Olsen O.A."/>
        </authorList>
    </citation>
    <scope>NUCLEOTIDE SEQUENCE [LARGE SCALE GENOMIC DNA]</scope>
    <source>
        <strain evidence="2">cv. AL8/78</strain>
    </source>
</reference>
<organism evidence="1 2">
    <name type="scientific">Aegilops tauschii subsp. strangulata</name>
    <name type="common">Goatgrass</name>
    <dbReference type="NCBI Taxonomy" id="200361"/>
    <lineage>
        <taxon>Eukaryota</taxon>
        <taxon>Viridiplantae</taxon>
        <taxon>Streptophyta</taxon>
        <taxon>Embryophyta</taxon>
        <taxon>Tracheophyta</taxon>
        <taxon>Spermatophyta</taxon>
        <taxon>Magnoliopsida</taxon>
        <taxon>Liliopsida</taxon>
        <taxon>Poales</taxon>
        <taxon>Poaceae</taxon>
        <taxon>BOP clade</taxon>
        <taxon>Pooideae</taxon>
        <taxon>Triticodae</taxon>
        <taxon>Triticeae</taxon>
        <taxon>Triticinae</taxon>
        <taxon>Aegilops</taxon>
    </lineage>
</organism>
<evidence type="ECO:0000313" key="1">
    <source>
        <dbReference type="EnsemblPlants" id="AET1Gv20933300.3"/>
    </source>
</evidence>
<reference evidence="1" key="5">
    <citation type="journal article" date="2021" name="G3 (Bethesda)">
        <title>Aegilops tauschii genome assembly Aet v5.0 features greater sequence contiguity and improved annotation.</title>
        <authorList>
            <person name="Wang L."/>
            <person name="Zhu T."/>
            <person name="Rodriguez J.C."/>
            <person name="Deal K.R."/>
            <person name="Dubcovsky J."/>
            <person name="McGuire P.E."/>
            <person name="Lux T."/>
            <person name="Spannagl M."/>
            <person name="Mayer K.F.X."/>
            <person name="Baldrich P."/>
            <person name="Meyers B.C."/>
            <person name="Huo N."/>
            <person name="Gu Y.Q."/>
            <person name="Zhou H."/>
            <person name="Devos K.M."/>
            <person name="Bennetzen J.L."/>
            <person name="Unver T."/>
            <person name="Budak H."/>
            <person name="Gulick P.J."/>
            <person name="Galiba G."/>
            <person name="Kalapos B."/>
            <person name="Nelson D.R."/>
            <person name="Li P."/>
            <person name="You F.M."/>
            <person name="Luo M.C."/>
            <person name="Dvorak J."/>
        </authorList>
    </citation>
    <scope>NUCLEOTIDE SEQUENCE [LARGE SCALE GENOMIC DNA]</scope>
    <source>
        <strain evidence="1">cv. AL8/78</strain>
    </source>
</reference>
<keyword evidence="2" id="KW-1185">Reference proteome</keyword>
<reference evidence="2" key="2">
    <citation type="journal article" date="2017" name="Nat. Plants">
        <title>The Aegilops tauschii genome reveals multiple impacts of transposons.</title>
        <authorList>
            <person name="Zhao G."/>
            <person name="Zou C."/>
            <person name="Li K."/>
            <person name="Wang K."/>
            <person name="Li T."/>
            <person name="Gao L."/>
            <person name="Zhang X."/>
            <person name="Wang H."/>
            <person name="Yang Z."/>
            <person name="Liu X."/>
            <person name="Jiang W."/>
            <person name="Mao L."/>
            <person name="Kong X."/>
            <person name="Jiao Y."/>
            <person name="Jia J."/>
        </authorList>
    </citation>
    <scope>NUCLEOTIDE SEQUENCE [LARGE SCALE GENOMIC DNA]</scope>
    <source>
        <strain evidence="2">cv. AL8/78</strain>
    </source>
</reference>
<dbReference type="Proteomes" id="UP000015105">
    <property type="component" value="Chromosome 1D"/>
</dbReference>
<evidence type="ECO:0000313" key="2">
    <source>
        <dbReference type="Proteomes" id="UP000015105"/>
    </source>
</evidence>